<comment type="caution">
    <text evidence="1">The sequence shown here is derived from an EMBL/GenBank/DDBJ whole genome shotgun (WGS) entry which is preliminary data.</text>
</comment>
<accession>A0ACB9LZQ8</accession>
<dbReference type="EMBL" id="CM039435">
    <property type="protein sequence ID" value="KAI4316415.1"/>
    <property type="molecule type" value="Genomic_DNA"/>
</dbReference>
<reference evidence="1 2" key="1">
    <citation type="journal article" date="2022" name="DNA Res.">
        <title>Chromosomal-level genome assembly of the orchid tree Bauhinia variegata (Leguminosae; Cercidoideae) supports the allotetraploid origin hypothesis of Bauhinia.</title>
        <authorList>
            <person name="Zhong Y."/>
            <person name="Chen Y."/>
            <person name="Zheng D."/>
            <person name="Pang J."/>
            <person name="Liu Y."/>
            <person name="Luo S."/>
            <person name="Meng S."/>
            <person name="Qian L."/>
            <person name="Wei D."/>
            <person name="Dai S."/>
            <person name="Zhou R."/>
        </authorList>
    </citation>
    <scope>NUCLEOTIDE SEQUENCE [LARGE SCALE GENOMIC DNA]</scope>
    <source>
        <strain evidence="1">BV-YZ2020</strain>
    </source>
</reference>
<sequence length="652" mass="73658">MLAACLRLLSIQCFLLFYLLFTIFLPFAYPLSFNITNFSDANAIAYQGDGTATNGSIELNTPNSYRTGRAFSAQPLRLWDNTTRVLTDFTTRFSFIIDILNNTIYSDGFAFYMAPVGYQIPPNSAGGQLGLFNSTTNQGVPGNRVFTVEFDTFINEYDPPMRHVGFNNNSIRSFAYTWFDLGRNTGKLGHAMITYNGTSKILSVSWSFNGSSSHFFPNSTLSYQVDLMRILPEWVDVGFSAATGVYPERHVIQWWEFSSTLNVTEVTRNGSERNSRRNRVLIIVVIICCSFALVVTGFFWYITKKRRNRVGGTTVVFDLNRETIPRRFYYQELASATNGFADDRKLGSGGSGQVFKGLLNDLGRVVAVKRISAHYENSERTFINEVKIISRLIHRNLVQFIGWCHEQNEFLLVFEYMLNGSLDNHLFGNRRTIPWNTRYKIAIGVATALHYLHEDAEQSVLHRDIKSANVLLDNDFNTKLGDFGLAKLVDPRLRTQRTGVVGTYGYLAPEYLNGGRATKEIDMYSFGVVALEISCGRRTYQEGDYHIPLVNWVWSLYVEGNVLIAADERLNGEFNVEEMTCLLTLGLWCTHPNDKERPKAAHVIKVLQLESPLPGLPHDMHDSASSRPNPNRQAAYSVPSEPITTSLVNVGR</sequence>
<name>A0ACB9LZQ8_BAUVA</name>
<gene>
    <name evidence="1" type="ORF">L6164_024396</name>
</gene>
<evidence type="ECO:0000313" key="2">
    <source>
        <dbReference type="Proteomes" id="UP000828941"/>
    </source>
</evidence>
<keyword evidence="2" id="KW-1185">Reference proteome</keyword>
<protein>
    <submittedName>
        <fullName evidence="1">Uncharacterized protein</fullName>
    </submittedName>
</protein>
<evidence type="ECO:0000313" key="1">
    <source>
        <dbReference type="EMBL" id="KAI4316415.1"/>
    </source>
</evidence>
<proteinExistence type="predicted"/>
<organism evidence="1 2">
    <name type="scientific">Bauhinia variegata</name>
    <name type="common">Purple orchid tree</name>
    <name type="synonym">Phanera variegata</name>
    <dbReference type="NCBI Taxonomy" id="167791"/>
    <lineage>
        <taxon>Eukaryota</taxon>
        <taxon>Viridiplantae</taxon>
        <taxon>Streptophyta</taxon>
        <taxon>Embryophyta</taxon>
        <taxon>Tracheophyta</taxon>
        <taxon>Spermatophyta</taxon>
        <taxon>Magnoliopsida</taxon>
        <taxon>eudicotyledons</taxon>
        <taxon>Gunneridae</taxon>
        <taxon>Pentapetalae</taxon>
        <taxon>rosids</taxon>
        <taxon>fabids</taxon>
        <taxon>Fabales</taxon>
        <taxon>Fabaceae</taxon>
        <taxon>Cercidoideae</taxon>
        <taxon>Cercideae</taxon>
        <taxon>Bauhiniinae</taxon>
        <taxon>Bauhinia</taxon>
    </lineage>
</organism>
<dbReference type="Proteomes" id="UP000828941">
    <property type="component" value="Chromosome 10"/>
</dbReference>